<dbReference type="GO" id="GO:0005829">
    <property type="term" value="C:cytosol"/>
    <property type="evidence" value="ECO:0007669"/>
    <property type="project" value="TreeGrafter"/>
</dbReference>
<dbReference type="GO" id="GO:0009749">
    <property type="term" value="P:response to glucose"/>
    <property type="evidence" value="ECO:0007669"/>
    <property type="project" value="TreeGrafter"/>
</dbReference>
<evidence type="ECO:0000256" key="2">
    <source>
        <dbReference type="ARBA" id="ARBA00003138"/>
    </source>
</evidence>
<dbReference type="UniPathway" id="UPA00109">
    <property type="reaction ID" value="UER00182"/>
</dbReference>
<dbReference type="PANTHER" id="PTHR43650:SF1">
    <property type="entry name" value="PYROPHOSPHATE--FRUCTOSE 6-PHOSPHATE 1-PHOSPHOTRANSFERASE SUBUNIT BETA 2"/>
    <property type="match status" value="1"/>
</dbReference>
<evidence type="ECO:0000256" key="9">
    <source>
        <dbReference type="ARBA" id="ARBA00038478"/>
    </source>
</evidence>
<keyword evidence="5" id="KW-0479">Metal-binding</keyword>
<evidence type="ECO:0000259" key="11">
    <source>
        <dbReference type="Pfam" id="PF00365"/>
    </source>
</evidence>
<dbReference type="GO" id="GO:0003872">
    <property type="term" value="F:6-phosphofructokinase activity"/>
    <property type="evidence" value="ECO:0007669"/>
    <property type="project" value="InterPro"/>
</dbReference>
<reference evidence="12 13" key="1">
    <citation type="submission" date="2019-11" db="EMBL/GenBank/DDBJ databases">
        <title>Comparative genomics of hydrocarbon-degrading Desulfosarcina strains.</title>
        <authorList>
            <person name="Watanabe M."/>
            <person name="Kojima H."/>
            <person name="Fukui M."/>
        </authorList>
    </citation>
    <scope>NUCLEOTIDE SEQUENCE [LARGE SCALE GENOMIC DNA]</scope>
    <source>
        <strain evidence="12 13">28bB2T</strain>
    </source>
</reference>
<comment type="cofactor">
    <cofactor evidence="1">
        <name>Mg(2+)</name>
        <dbReference type="ChEBI" id="CHEBI:18420"/>
    </cofactor>
</comment>
<evidence type="ECO:0000256" key="10">
    <source>
        <dbReference type="ARBA" id="ARBA00048072"/>
    </source>
</evidence>
<keyword evidence="8" id="KW-0324">Glycolysis</keyword>
<dbReference type="EMBL" id="AP021876">
    <property type="protein sequence ID" value="BBO79938.1"/>
    <property type="molecule type" value="Genomic_DNA"/>
</dbReference>
<evidence type="ECO:0000256" key="1">
    <source>
        <dbReference type="ARBA" id="ARBA00001946"/>
    </source>
</evidence>
<name>A0A5K7ZCN8_9BACT</name>
<dbReference type="SUPFAM" id="SSF53784">
    <property type="entry name" value="Phosphofructokinase"/>
    <property type="match status" value="1"/>
</dbReference>
<dbReference type="InterPro" id="IPR022953">
    <property type="entry name" value="ATP_PFK"/>
</dbReference>
<evidence type="ECO:0000313" key="12">
    <source>
        <dbReference type="EMBL" id="BBO79938.1"/>
    </source>
</evidence>
<dbReference type="Pfam" id="PF00365">
    <property type="entry name" value="PFK"/>
    <property type="match status" value="1"/>
</dbReference>
<keyword evidence="6" id="KW-0418">Kinase</keyword>
<evidence type="ECO:0000256" key="3">
    <source>
        <dbReference type="ARBA" id="ARBA00022490"/>
    </source>
</evidence>
<comment type="similarity">
    <text evidence="9">Belongs to the phosphofructokinase type A (PFKA) family.</text>
</comment>
<evidence type="ECO:0000256" key="7">
    <source>
        <dbReference type="ARBA" id="ARBA00022842"/>
    </source>
</evidence>
<dbReference type="KEGG" id="dov:DSCO28_05040"/>
<dbReference type="AlphaFoldDB" id="A0A5K7ZCN8"/>
<sequence>MPENTTVRLDKLFDHPAVIDAVADENLELKERVAYRPPVCEVFNRTCTTLQTEPQYQFEIDKEARRQLSHIIGNTVQRVAGTDDPDEAVRAGYTKARNIGIVFSGGPAPGGHNVIAGLFDAAKKANPATRVFGFLMGPDGIIDADYMELTAPLVDRYRNVGGFTMIRTGRTKIDNQKKMSLSRETCKRLDLDALVVVGGDDSNTNAAFLAQEMFNDDIQVIGVPKTIDGDIQVRDACGQVLCAMSFGFHTAARAFSQAIANLCTDSSSDVKYWHVCKVMGRVASHLALEVALQTHANMTLVGEDLADYVDYDRLEKAEKDGQVDYTAYGMTLRHLSRVICDAIMDRAAVGKNYGVLVVPEGVLEFINEIQVFIIKLNTIIGNYNKVHDRDFHTAFPALDDKLEYLRRLVRGIRKDVSYNVWNARDDELFNDIPEFFQEGLLTERDSHGNFQFSQVETEKVLLDLVKDYLGILKEKGRYKIGIEEGQYAKIMQTGGLDPEMYGPILFDNWKQARYLMIKKMIISKKTLKAALVKDGFLGEEDAIPAPIEKIYELSVPKFKTQTHFYGYDGRGSDPTRFDCIYTYNLGRTVFSLIANGATGQMAAILNLEQDFHNWRPIGIPIAPLMHLEERKGRLELVLEKSIVDVNAPAFRVVKAFREKWLAASPDGDHYRHPGPIRFTGTSEEDRPITLLLNALGGHMCAPGESGPA</sequence>
<proteinExistence type="inferred from homology"/>
<dbReference type="InterPro" id="IPR000023">
    <property type="entry name" value="Phosphofructokinase_dom"/>
</dbReference>
<gene>
    <name evidence="12" type="ORF">DSCO28_05040</name>
</gene>
<organism evidence="12 13">
    <name type="scientific">Desulfosarcina ovata subsp. sediminis</name>
    <dbReference type="NCBI Taxonomy" id="885957"/>
    <lineage>
        <taxon>Bacteria</taxon>
        <taxon>Pseudomonadati</taxon>
        <taxon>Thermodesulfobacteriota</taxon>
        <taxon>Desulfobacteria</taxon>
        <taxon>Desulfobacterales</taxon>
        <taxon>Desulfosarcinaceae</taxon>
        <taxon>Desulfosarcina</taxon>
    </lineage>
</organism>
<dbReference type="GO" id="GO:0006002">
    <property type="term" value="P:fructose 6-phosphate metabolic process"/>
    <property type="evidence" value="ECO:0007669"/>
    <property type="project" value="InterPro"/>
</dbReference>
<keyword evidence="7" id="KW-0460">Magnesium</keyword>
<evidence type="ECO:0000256" key="8">
    <source>
        <dbReference type="ARBA" id="ARBA00023152"/>
    </source>
</evidence>
<evidence type="ECO:0000313" key="13">
    <source>
        <dbReference type="Proteomes" id="UP000425960"/>
    </source>
</evidence>
<dbReference type="Proteomes" id="UP000425960">
    <property type="component" value="Chromosome"/>
</dbReference>
<evidence type="ECO:0000256" key="6">
    <source>
        <dbReference type="ARBA" id="ARBA00022777"/>
    </source>
</evidence>
<comment type="catalytic activity">
    <reaction evidence="10">
        <text>beta-D-fructose 6-phosphate + diphosphate = beta-D-fructose 1,6-bisphosphate + phosphate + H(+)</text>
        <dbReference type="Rhea" id="RHEA:13613"/>
        <dbReference type="ChEBI" id="CHEBI:15378"/>
        <dbReference type="ChEBI" id="CHEBI:32966"/>
        <dbReference type="ChEBI" id="CHEBI:33019"/>
        <dbReference type="ChEBI" id="CHEBI:43474"/>
        <dbReference type="ChEBI" id="CHEBI:57634"/>
        <dbReference type="EC" id="2.7.1.90"/>
    </reaction>
</comment>
<dbReference type="PRINTS" id="PR00476">
    <property type="entry name" value="PHFRCTKINASE"/>
</dbReference>
<accession>A0A5K7ZCN8</accession>
<keyword evidence="3" id="KW-0963">Cytoplasm</keyword>
<evidence type="ECO:0000256" key="4">
    <source>
        <dbReference type="ARBA" id="ARBA00022679"/>
    </source>
</evidence>
<dbReference type="PANTHER" id="PTHR43650">
    <property type="entry name" value="PYROPHOSPHATE--FRUCTOSE 6-PHOSPHATE 1-PHOSPHOTRANSFERASE"/>
    <property type="match status" value="1"/>
</dbReference>
<comment type="function">
    <text evidence="2">Catalyzes the phosphorylation of D-fructose 6-phosphate, the first committing step of glycolysis. Uses inorganic phosphate (PPi) as phosphoryl donor instead of ATP like common ATP-dependent phosphofructokinases (ATP-PFKs), which renders the reaction reversible, and can thus function both in glycolysis and gluconeogenesis. Consistently, PPi-PFK can replace the enzymes of both the forward (ATP-PFK) and reverse (fructose-bisphosphatase (FBPase)) reactions.</text>
</comment>
<dbReference type="InterPro" id="IPR035966">
    <property type="entry name" value="PKF_sf"/>
</dbReference>
<dbReference type="GO" id="GO:0047334">
    <property type="term" value="F:diphosphate-fructose-6-phosphate 1-phosphotransferase activity"/>
    <property type="evidence" value="ECO:0007669"/>
    <property type="project" value="UniProtKB-EC"/>
</dbReference>
<protein>
    <recommendedName>
        <fullName evidence="11">Phosphofructokinase domain-containing protein</fullName>
    </recommendedName>
</protein>
<keyword evidence="4" id="KW-0808">Transferase</keyword>
<feature type="domain" description="Phosphofructokinase" evidence="11">
    <location>
        <begin position="98"/>
        <end position="307"/>
    </location>
</feature>
<dbReference type="Gene3D" id="3.40.50.450">
    <property type="match status" value="2"/>
</dbReference>
<dbReference type="RefSeq" id="WP_155321021.1">
    <property type="nucleotide sequence ID" value="NZ_AP021876.1"/>
</dbReference>
<evidence type="ECO:0000256" key="5">
    <source>
        <dbReference type="ARBA" id="ARBA00022723"/>
    </source>
</evidence>
<dbReference type="GO" id="GO:0046872">
    <property type="term" value="F:metal ion binding"/>
    <property type="evidence" value="ECO:0007669"/>
    <property type="project" value="UniProtKB-KW"/>
</dbReference>